<evidence type="ECO:0000313" key="2">
    <source>
        <dbReference type="EMBL" id="QJA77810.1"/>
    </source>
</evidence>
<dbReference type="EMBL" id="MT141372">
    <property type="protein sequence ID" value="QJA59497.1"/>
    <property type="molecule type" value="Genomic_DNA"/>
</dbReference>
<accession>A0A6M3K7P5</accession>
<dbReference type="EMBL" id="MT142304">
    <property type="protein sequence ID" value="QJA77810.1"/>
    <property type="molecule type" value="Genomic_DNA"/>
</dbReference>
<name>A0A6M3K7P5_9ZZZZ</name>
<gene>
    <name evidence="2" type="ORF">MM415A01207_0003</name>
    <name evidence="1" type="ORF">MM415B01289_0009</name>
</gene>
<reference evidence="2" key="1">
    <citation type="submission" date="2020-03" db="EMBL/GenBank/DDBJ databases">
        <title>The deep terrestrial virosphere.</title>
        <authorList>
            <person name="Holmfeldt K."/>
            <person name="Nilsson E."/>
            <person name="Simone D."/>
            <person name="Lopez-Fernandez M."/>
            <person name="Wu X."/>
            <person name="de Brujin I."/>
            <person name="Lundin D."/>
            <person name="Andersson A."/>
            <person name="Bertilsson S."/>
            <person name="Dopson M."/>
        </authorList>
    </citation>
    <scope>NUCLEOTIDE SEQUENCE</scope>
    <source>
        <strain evidence="2">MM415A01207</strain>
        <strain evidence="1">MM415B01289</strain>
    </source>
</reference>
<sequence>MNQVFAQQKLHGLNGLNVQAGNAGNFIVINAADIVYRTAAQVLADIGAAASAHVHDGDTLQLDGINSDGAGVGGVWPFTTGIPVSFSQNLIIPDAGTIGSVTTPGTLTISSAGHVAIGGTPDATYPFTIYDTAVPKKPGINFKIDTSSMFQIYVDNTDANAFKIMSGAQLLYQGTIKGTRWIEMDDTQPSGIGTGGVGAGAWIAYVRDANQWFQGSSPGDVAYRAVDHDLLFGTNNGSGIAEFIIKCGGPILIGTATSPTSMTTGIVLINGTAPTTNVENGAAIYAYDIAAGHSAVHIRNENSTFIKLYQQAHITDANVAHGVASWADVDTALNALGTIINTLIVRRENQGFEATA</sequence>
<evidence type="ECO:0000313" key="1">
    <source>
        <dbReference type="EMBL" id="QJA59497.1"/>
    </source>
</evidence>
<proteinExistence type="predicted"/>
<dbReference type="AlphaFoldDB" id="A0A6M3K7P5"/>
<protein>
    <submittedName>
        <fullName evidence="2">Putative tail protein</fullName>
    </submittedName>
</protein>
<organism evidence="2">
    <name type="scientific">viral metagenome</name>
    <dbReference type="NCBI Taxonomy" id="1070528"/>
    <lineage>
        <taxon>unclassified sequences</taxon>
        <taxon>metagenomes</taxon>
        <taxon>organismal metagenomes</taxon>
    </lineage>
</organism>